<accession>A0A225D4D8</accession>
<gene>
    <name evidence="1" type="ORF">FRUB_09013</name>
</gene>
<name>A0A225D4D8_9BACT</name>
<evidence type="ECO:0000313" key="1">
    <source>
        <dbReference type="EMBL" id="OWK36450.1"/>
    </source>
</evidence>
<dbReference type="Proteomes" id="UP000214646">
    <property type="component" value="Unassembled WGS sequence"/>
</dbReference>
<evidence type="ECO:0000313" key="2">
    <source>
        <dbReference type="Proteomes" id="UP000214646"/>
    </source>
</evidence>
<comment type="caution">
    <text evidence="1">The sequence shown here is derived from an EMBL/GenBank/DDBJ whole genome shotgun (WGS) entry which is preliminary data.</text>
</comment>
<organism evidence="1 2">
    <name type="scientific">Fimbriiglobus ruber</name>
    <dbReference type="NCBI Taxonomy" id="1908690"/>
    <lineage>
        <taxon>Bacteria</taxon>
        <taxon>Pseudomonadati</taxon>
        <taxon>Planctomycetota</taxon>
        <taxon>Planctomycetia</taxon>
        <taxon>Gemmatales</taxon>
        <taxon>Gemmataceae</taxon>
        <taxon>Fimbriiglobus</taxon>
    </lineage>
</organism>
<sequence>MREEYSAWGWADPLLELTWYDHPEPRPFPSGKQLSQLLVLRHRDRGFYFEFNDYIGRVSGGWLVAIDPAGDRSEWVSNMSHGEEAFFLAACFLPQTASERVVADFMVGGNLSPETEWVSFGPLCPRRDYPSE</sequence>
<dbReference type="EMBL" id="NIDE01000017">
    <property type="protein sequence ID" value="OWK36450.1"/>
    <property type="molecule type" value="Genomic_DNA"/>
</dbReference>
<keyword evidence="2" id="KW-1185">Reference proteome</keyword>
<protein>
    <submittedName>
        <fullName evidence="1">Uncharacterized protein</fullName>
    </submittedName>
</protein>
<proteinExistence type="predicted"/>
<reference evidence="2" key="1">
    <citation type="submission" date="2017-06" db="EMBL/GenBank/DDBJ databases">
        <title>Genome analysis of Fimbriiglobus ruber SP5, the first member of the order Planctomycetales with confirmed chitinolytic capability.</title>
        <authorList>
            <person name="Ravin N.V."/>
            <person name="Rakitin A.L."/>
            <person name="Ivanova A.A."/>
            <person name="Beletsky A.V."/>
            <person name="Kulichevskaya I.S."/>
            <person name="Mardanov A.V."/>
            <person name="Dedysh S.N."/>
        </authorList>
    </citation>
    <scope>NUCLEOTIDE SEQUENCE [LARGE SCALE GENOMIC DNA]</scope>
    <source>
        <strain evidence="2">SP5</strain>
    </source>
</reference>
<dbReference type="AlphaFoldDB" id="A0A225D4D8"/>